<dbReference type="Pfam" id="PF02806">
    <property type="entry name" value="Alpha-amylase_C"/>
    <property type="match status" value="1"/>
</dbReference>
<dbReference type="SUPFAM" id="SSF51011">
    <property type="entry name" value="Glycosyl hydrolase domain"/>
    <property type="match status" value="1"/>
</dbReference>
<evidence type="ECO:0000256" key="1">
    <source>
        <dbReference type="ARBA" id="ARBA00000826"/>
    </source>
</evidence>
<evidence type="ECO:0000256" key="10">
    <source>
        <dbReference type="HAMAP-Rule" id="MF_00685"/>
    </source>
</evidence>
<dbReference type="NCBIfam" id="NF003811">
    <property type="entry name" value="PRK05402.1"/>
    <property type="match status" value="1"/>
</dbReference>
<evidence type="ECO:0000256" key="8">
    <source>
        <dbReference type="ARBA" id="ARBA00023056"/>
    </source>
</evidence>
<evidence type="ECO:0000313" key="13">
    <source>
        <dbReference type="EMBL" id="ATW28211.1"/>
    </source>
</evidence>
<dbReference type="InterPro" id="IPR004193">
    <property type="entry name" value="Glyco_hydro_13_N"/>
</dbReference>
<keyword evidence="7 10" id="KW-0808">Transferase</keyword>
<keyword evidence="9 10" id="KW-0119">Carbohydrate metabolism</keyword>
<evidence type="ECO:0000313" key="14">
    <source>
        <dbReference type="Proteomes" id="UP000323521"/>
    </source>
</evidence>
<dbReference type="FunFam" id="3.20.20.80:FF:000003">
    <property type="entry name" value="1,4-alpha-glucan branching enzyme GlgB"/>
    <property type="match status" value="1"/>
</dbReference>
<dbReference type="EC" id="2.4.1.18" evidence="10"/>
<dbReference type="GO" id="GO:0005829">
    <property type="term" value="C:cytosol"/>
    <property type="evidence" value="ECO:0007669"/>
    <property type="project" value="TreeGrafter"/>
</dbReference>
<evidence type="ECO:0000256" key="5">
    <source>
        <dbReference type="ARBA" id="ARBA00022600"/>
    </source>
</evidence>
<evidence type="ECO:0000256" key="6">
    <source>
        <dbReference type="ARBA" id="ARBA00022676"/>
    </source>
</evidence>
<comment type="similarity">
    <text evidence="4 10">Belongs to the glycosyl hydrolase 13 family. GlgB subfamily.</text>
</comment>
<dbReference type="InterPro" id="IPR006047">
    <property type="entry name" value="GH13_cat_dom"/>
</dbReference>
<evidence type="ECO:0000256" key="11">
    <source>
        <dbReference type="PIRSR" id="PIRSR000463-1"/>
    </source>
</evidence>
<keyword evidence="5 10" id="KW-0321">Glycogen metabolism</keyword>
<dbReference type="Gene3D" id="2.60.40.10">
    <property type="entry name" value="Immunoglobulins"/>
    <property type="match status" value="1"/>
</dbReference>
<dbReference type="Gene3D" id="2.60.40.1180">
    <property type="entry name" value="Golgi alpha-mannosidase II"/>
    <property type="match status" value="1"/>
</dbReference>
<dbReference type="PIRSF" id="PIRSF000463">
    <property type="entry name" value="GlgB"/>
    <property type="match status" value="1"/>
</dbReference>
<dbReference type="GO" id="GO:0004553">
    <property type="term" value="F:hydrolase activity, hydrolyzing O-glycosyl compounds"/>
    <property type="evidence" value="ECO:0007669"/>
    <property type="project" value="InterPro"/>
</dbReference>
<dbReference type="AlphaFoldDB" id="A0A3G1L0N5"/>
<dbReference type="GO" id="GO:0003844">
    <property type="term" value="F:1,4-alpha-glucan branching enzyme activity"/>
    <property type="evidence" value="ECO:0007669"/>
    <property type="project" value="UniProtKB-UniRule"/>
</dbReference>
<dbReference type="CDD" id="cd11322">
    <property type="entry name" value="AmyAc_Glg_BE"/>
    <property type="match status" value="1"/>
</dbReference>
<dbReference type="SUPFAM" id="SSF81296">
    <property type="entry name" value="E set domains"/>
    <property type="match status" value="1"/>
</dbReference>
<dbReference type="InterPro" id="IPR013783">
    <property type="entry name" value="Ig-like_fold"/>
</dbReference>
<sequence>MDRQLISDVDRFLFQQGRHFHIYRFLGAHPMMVDGVSGVRFALWAPHAQQVWVVGDFNHWQEDDRWAMRQGGDSGLWQVFIPEIHPGCLYKYKLRGADGQERYKADPCGVWAEFRPHTASIVCELTDYPWEDMGWQMHKRPPYQRPLNIYEVHLGSWRKRAGEFFTFRELAAELVDYVGEMGYTHVELLPLTEHPYDGSWGYQGTGFFSVTSRYGTPHDFMFFVDRCHQKGIGVILDWVPGHFCTDEHGLRCFDGTFLYEYQEEWRRENREWGTAYFDLGKPEVQSFLISSALFWLEVFHIDGIRVDAVASMLYRDYGRKEGEWVPNIHGGKENLEAVSFLQNLSKTVFSYFPEALLIAEESTAWPLVTKPVHAGGLGFNFKWNMGWMNDMLRYVGTEFSQRKHYHHLVTFSFFYAFAENFVLPLSHDEVVHGKKSLLNKMPGSYTEKFAGLRVLLGYLMAHPGKKLLFMGGEYGQFMEWRHDQELDWGLLEFDMHKKLHRYVKFLNHYYAQEPNFWLLDNREQGFAWIDPDNRGQSVLVFLRQAEKEEDFTLIVCNFLPVSYAEYQIGVPAPGAYFEALNSDEEHFGGTGQVNTGVLQAKREPWHNQPFSLKIKVPGLAILYFKPASNQLPFSGWAHTGGISQSCIKNVRR</sequence>
<dbReference type="InterPro" id="IPR013780">
    <property type="entry name" value="Glyco_hydro_b"/>
</dbReference>
<comment type="function">
    <text evidence="2 10">Catalyzes the formation of the alpha-1,6-glucosidic linkages in glycogen by scission of a 1,4-alpha-linked oligosaccharide from growing alpha-1,4-glucan chains and the subsequent attachment of the oligosaccharide to the alpha-1,6 position.</text>
</comment>
<dbReference type="EMBL" id="CP017634">
    <property type="protein sequence ID" value="ATW28211.1"/>
    <property type="molecule type" value="Genomic_DNA"/>
</dbReference>
<dbReference type="GO" id="GO:0043169">
    <property type="term" value="F:cation binding"/>
    <property type="evidence" value="ECO:0007669"/>
    <property type="project" value="InterPro"/>
</dbReference>
<evidence type="ECO:0000256" key="4">
    <source>
        <dbReference type="ARBA" id="ARBA00009000"/>
    </source>
</evidence>
<evidence type="ECO:0000256" key="2">
    <source>
        <dbReference type="ARBA" id="ARBA00002953"/>
    </source>
</evidence>
<evidence type="ECO:0000256" key="9">
    <source>
        <dbReference type="ARBA" id="ARBA00023277"/>
    </source>
</evidence>
<comment type="pathway">
    <text evidence="3 10">Glycan biosynthesis; glycogen biosynthesis.</text>
</comment>
<dbReference type="NCBIfam" id="TIGR01515">
    <property type="entry name" value="branching_enzym"/>
    <property type="match status" value="1"/>
</dbReference>
<dbReference type="Pfam" id="PF00128">
    <property type="entry name" value="Alpha-amylase"/>
    <property type="match status" value="1"/>
</dbReference>
<evidence type="ECO:0000256" key="7">
    <source>
        <dbReference type="ARBA" id="ARBA00022679"/>
    </source>
</evidence>
<gene>
    <name evidence="10" type="primary">glgB</name>
    <name evidence="13" type="ORF">DCMF_28725</name>
</gene>
<feature type="domain" description="Glycosyl hydrolase family 13 catalytic" evidence="12">
    <location>
        <begin position="151"/>
        <end position="494"/>
    </location>
</feature>
<dbReference type="FunFam" id="2.60.40.1180:FF:000002">
    <property type="entry name" value="1,4-alpha-glucan branching enzyme GlgB"/>
    <property type="match status" value="1"/>
</dbReference>
<dbReference type="NCBIfam" id="NF008967">
    <property type="entry name" value="PRK12313.1"/>
    <property type="match status" value="1"/>
</dbReference>
<dbReference type="FunFam" id="2.60.40.10:FF:000169">
    <property type="entry name" value="1,4-alpha-glucan branching enzyme GlgB"/>
    <property type="match status" value="1"/>
</dbReference>
<dbReference type="HAMAP" id="MF_00685">
    <property type="entry name" value="GlgB"/>
    <property type="match status" value="1"/>
</dbReference>
<dbReference type="Gene3D" id="3.20.20.80">
    <property type="entry name" value="Glycosidases"/>
    <property type="match status" value="1"/>
</dbReference>
<comment type="catalytic activity">
    <reaction evidence="1 10">
        <text>Transfers a segment of a (1-&gt;4)-alpha-D-glucan chain to a primary hydroxy group in a similar glucan chain.</text>
        <dbReference type="EC" id="2.4.1.18"/>
    </reaction>
</comment>
<keyword evidence="8 10" id="KW-0320">Glycogen biosynthesis</keyword>
<dbReference type="RefSeq" id="WP_148137622.1">
    <property type="nucleotide sequence ID" value="NZ_CP017634.1"/>
</dbReference>
<dbReference type="Pfam" id="PF02922">
    <property type="entry name" value="CBM_48"/>
    <property type="match status" value="1"/>
</dbReference>
<dbReference type="KEGG" id="fwa:DCMF_28725"/>
<dbReference type="InterPro" id="IPR037439">
    <property type="entry name" value="Branching_enzy"/>
</dbReference>
<evidence type="ECO:0000256" key="3">
    <source>
        <dbReference type="ARBA" id="ARBA00004964"/>
    </source>
</evidence>
<dbReference type="SMART" id="SM00642">
    <property type="entry name" value="Aamy"/>
    <property type="match status" value="1"/>
</dbReference>
<dbReference type="GO" id="GO:0005978">
    <property type="term" value="P:glycogen biosynthetic process"/>
    <property type="evidence" value="ECO:0007669"/>
    <property type="project" value="UniProtKB-UniRule"/>
</dbReference>
<keyword evidence="14" id="KW-1185">Reference proteome</keyword>
<dbReference type="InterPro" id="IPR006407">
    <property type="entry name" value="GlgB"/>
</dbReference>
<dbReference type="PANTHER" id="PTHR43651:SF3">
    <property type="entry name" value="1,4-ALPHA-GLUCAN-BRANCHING ENZYME"/>
    <property type="match status" value="1"/>
</dbReference>
<reference evidence="13 14" key="1">
    <citation type="submission" date="2016-10" db="EMBL/GenBank/DDBJ databases">
        <title>Complete Genome Sequence of Peptococcaceae strain DCMF.</title>
        <authorList>
            <person name="Edwards R.J."/>
            <person name="Holland S.I."/>
            <person name="Deshpande N.P."/>
            <person name="Wong Y.K."/>
            <person name="Ertan H."/>
            <person name="Manefield M."/>
            <person name="Russell T.L."/>
            <person name="Lee M.J."/>
        </authorList>
    </citation>
    <scope>NUCLEOTIDE SEQUENCE [LARGE SCALE GENOMIC DNA]</scope>
    <source>
        <strain evidence="13 14">DCMF</strain>
    </source>
</reference>
<proteinExistence type="inferred from homology"/>
<feature type="active site" description="Nucleophile" evidence="10 11">
    <location>
        <position position="307"/>
    </location>
</feature>
<protein>
    <recommendedName>
        <fullName evidence="10">1,4-alpha-glucan branching enzyme GlgB</fullName>
        <ecNumber evidence="10">2.4.1.18</ecNumber>
    </recommendedName>
    <alternativeName>
        <fullName evidence="10">1,4-alpha-D-glucan:1,4-alpha-D-glucan 6-glucosyl-transferase</fullName>
    </alternativeName>
    <alternativeName>
        <fullName evidence="10">Alpha-(1-&gt;4)-glucan branching enzyme</fullName>
    </alternativeName>
    <alternativeName>
        <fullName evidence="10">Glycogen branching enzyme</fullName>
        <shortName evidence="10">BE</shortName>
    </alternativeName>
</protein>
<evidence type="ECO:0000259" key="12">
    <source>
        <dbReference type="SMART" id="SM00642"/>
    </source>
</evidence>
<dbReference type="PANTHER" id="PTHR43651">
    <property type="entry name" value="1,4-ALPHA-GLUCAN-BRANCHING ENZYME"/>
    <property type="match status" value="1"/>
</dbReference>
<accession>A0A3G1L0N5</accession>
<keyword evidence="6 10" id="KW-0328">Glycosyltransferase</keyword>
<dbReference type="CDD" id="cd02855">
    <property type="entry name" value="E_set_GBE_prok_N"/>
    <property type="match status" value="1"/>
</dbReference>
<feature type="active site" description="Proton donor" evidence="10 11">
    <location>
        <position position="360"/>
    </location>
</feature>
<name>A0A3G1L0N5_FORW1</name>
<comment type="subunit">
    <text evidence="10">Monomer.</text>
</comment>
<dbReference type="Proteomes" id="UP000323521">
    <property type="component" value="Chromosome"/>
</dbReference>
<organism evidence="13 14">
    <name type="scientific">Formimonas warabiya</name>
    <dbReference type="NCBI Taxonomy" id="1761012"/>
    <lineage>
        <taxon>Bacteria</taxon>
        <taxon>Bacillati</taxon>
        <taxon>Bacillota</taxon>
        <taxon>Clostridia</taxon>
        <taxon>Eubacteriales</taxon>
        <taxon>Peptococcaceae</taxon>
        <taxon>Candidatus Formimonas</taxon>
    </lineage>
</organism>
<dbReference type="SUPFAM" id="SSF51445">
    <property type="entry name" value="(Trans)glycosidases"/>
    <property type="match status" value="1"/>
</dbReference>
<dbReference type="OrthoDB" id="9800174at2"/>
<dbReference type="InterPro" id="IPR017853">
    <property type="entry name" value="GH"/>
</dbReference>
<dbReference type="InterPro" id="IPR044143">
    <property type="entry name" value="GlgB_N_E_set_prok"/>
</dbReference>
<dbReference type="InterPro" id="IPR006048">
    <property type="entry name" value="A-amylase/branching_C"/>
</dbReference>
<dbReference type="UniPathway" id="UPA00164"/>
<dbReference type="InterPro" id="IPR014756">
    <property type="entry name" value="Ig_E-set"/>
</dbReference>